<evidence type="ECO:0000313" key="4">
    <source>
        <dbReference type="Proteomes" id="UP000308652"/>
    </source>
</evidence>
<evidence type="ECO:0000313" key="3">
    <source>
        <dbReference type="EMBL" id="TFK44349.1"/>
    </source>
</evidence>
<dbReference type="EMBL" id="ML213590">
    <property type="protein sequence ID" value="TFK44349.1"/>
    <property type="molecule type" value="Genomic_DNA"/>
</dbReference>
<sequence length="179" mass="19749">MPRLPGIGFQSFKPTAVHHARAETSSEAVSLKGKKALTPIIAGSVCGGLMGLAWIIGFSVYFWKRYKRKQRNRLIAIGKAAPREKDLKPPEEKIVIPPDPAVLLGQRKPGEDAFPDGRPKHIHRSTTKSYIHQNSRTQSRTNSMAPSEKASESSKHVNHPVRNGNNNHATDIQSMALDT</sequence>
<dbReference type="AlphaFoldDB" id="A0A5C3MG09"/>
<feature type="transmembrane region" description="Helical" evidence="2">
    <location>
        <begin position="40"/>
        <end position="63"/>
    </location>
</feature>
<keyword evidence="2" id="KW-0812">Transmembrane</keyword>
<dbReference type="OrthoDB" id="3184377at2759"/>
<feature type="region of interest" description="Disordered" evidence="1">
    <location>
        <begin position="84"/>
        <end position="179"/>
    </location>
</feature>
<feature type="compositionally biased region" description="Basic and acidic residues" evidence="1">
    <location>
        <begin position="108"/>
        <end position="119"/>
    </location>
</feature>
<evidence type="ECO:0000256" key="1">
    <source>
        <dbReference type="SAM" id="MobiDB-lite"/>
    </source>
</evidence>
<gene>
    <name evidence="3" type="ORF">BDQ12DRAFT_730418</name>
</gene>
<keyword evidence="2" id="KW-1133">Transmembrane helix</keyword>
<reference evidence="3 4" key="1">
    <citation type="journal article" date="2019" name="Nat. Ecol. Evol.">
        <title>Megaphylogeny resolves global patterns of mushroom evolution.</title>
        <authorList>
            <person name="Varga T."/>
            <person name="Krizsan K."/>
            <person name="Foldi C."/>
            <person name="Dima B."/>
            <person name="Sanchez-Garcia M."/>
            <person name="Sanchez-Ramirez S."/>
            <person name="Szollosi G.J."/>
            <person name="Szarkandi J.G."/>
            <person name="Papp V."/>
            <person name="Albert L."/>
            <person name="Andreopoulos W."/>
            <person name="Angelini C."/>
            <person name="Antonin V."/>
            <person name="Barry K.W."/>
            <person name="Bougher N.L."/>
            <person name="Buchanan P."/>
            <person name="Buyck B."/>
            <person name="Bense V."/>
            <person name="Catcheside P."/>
            <person name="Chovatia M."/>
            <person name="Cooper J."/>
            <person name="Damon W."/>
            <person name="Desjardin D."/>
            <person name="Finy P."/>
            <person name="Geml J."/>
            <person name="Haridas S."/>
            <person name="Hughes K."/>
            <person name="Justo A."/>
            <person name="Karasinski D."/>
            <person name="Kautmanova I."/>
            <person name="Kiss B."/>
            <person name="Kocsube S."/>
            <person name="Kotiranta H."/>
            <person name="LaButti K.M."/>
            <person name="Lechner B.E."/>
            <person name="Liimatainen K."/>
            <person name="Lipzen A."/>
            <person name="Lukacs Z."/>
            <person name="Mihaltcheva S."/>
            <person name="Morgado L.N."/>
            <person name="Niskanen T."/>
            <person name="Noordeloos M.E."/>
            <person name="Ohm R.A."/>
            <person name="Ortiz-Santana B."/>
            <person name="Ovrebo C."/>
            <person name="Racz N."/>
            <person name="Riley R."/>
            <person name="Savchenko A."/>
            <person name="Shiryaev A."/>
            <person name="Soop K."/>
            <person name="Spirin V."/>
            <person name="Szebenyi C."/>
            <person name="Tomsovsky M."/>
            <person name="Tulloss R.E."/>
            <person name="Uehling J."/>
            <person name="Grigoriev I.V."/>
            <person name="Vagvolgyi C."/>
            <person name="Papp T."/>
            <person name="Martin F.M."/>
            <person name="Miettinen O."/>
            <person name="Hibbett D.S."/>
            <person name="Nagy L.G."/>
        </authorList>
    </citation>
    <scope>NUCLEOTIDE SEQUENCE [LARGE SCALE GENOMIC DNA]</scope>
    <source>
        <strain evidence="3 4">CBS 166.37</strain>
    </source>
</reference>
<keyword evidence="4" id="KW-1185">Reference proteome</keyword>
<feature type="compositionally biased region" description="Polar residues" evidence="1">
    <location>
        <begin position="127"/>
        <end position="145"/>
    </location>
</feature>
<feature type="compositionally biased region" description="Basic and acidic residues" evidence="1">
    <location>
        <begin position="84"/>
        <end position="94"/>
    </location>
</feature>
<protein>
    <submittedName>
        <fullName evidence="3">Uncharacterized protein</fullName>
    </submittedName>
</protein>
<dbReference type="Proteomes" id="UP000308652">
    <property type="component" value="Unassembled WGS sequence"/>
</dbReference>
<feature type="compositionally biased region" description="Polar residues" evidence="1">
    <location>
        <begin position="163"/>
        <end position="173"/>
    </location>
</feature>
<organism evidence="3 4">
    <name type="scientific">Crucibulum laeve</name>
    <dbReference type="NCBI Taxonomy" id="68775"/>
    <lineage>
        <taxon>Eukaryota</taxon>
        <taxon>Fungi</taxon>
        <taxon>Dikarya</taxon>
        <taxon>Basidiomycota</taxon>
        <taxon>Agaricomycotina</taxon>
        <taxon>Agaricomycetes</taxon>
        <taxon>Agaricomycetidae</taxon>
        <taxon>Agaricales</taxon>
        <taxon>Agaricineae</taxon>
        <taxon>Nidulariaceae</taxon>
        <taxon>Crucibulum</taxon>
    </lineage>
</organism>
<accession>A0A5C3MG09</accession>
<name>A0A5C3MG09_9AGAR</name>
<evidence type="ECO:0000256" key="2">
    <source>
        <dbReference type="SAM" id="Phobius"/>
    </source>
</evidence>
<keyword evidence="2" id="KW-0472">Membrane</keyword>
<proteinExistence type="predicted"/>